<feature type="region of interest" description="Disordered" evidence="1">
    <location>
        <begin position="55"/>
        <end position="162"/>
    </location>
</feature>
<name>A0A7R9WR86_9STRA</name>
<evidence type="ECO:0000256" key="2">
    <source>
        <dbReference type="SAM" id="SignalP"/>
    </source>
</evidence>
<evidence type="ECO:0000313" key="3">
    <source>
        <dbReference type="EMBL" id="CAD8332385.1"/>
    </source>
</evidence>
<keyword evidence="2" id="KW-0732">Signal</keyword>
<gene>
    <name evidence="3" type="ORF">CAUS1442_LOCUS4484</name>
</gene>
<dbReference type="AlphaFoldDB" id="A0A7R9WR86"/>
<feature type="compositionally biased region" description="Low complexity" evidence="1">
    <location>
        <begin position="130"/>
        <end position="160"/>
    </location>
</feature>
<proteinExistence type="predicted"/>
<reference evidence="3" key="1">
    <citation type="submission" date="2021-01" db="EMBL/GenBank/DDBJ databases">
        <authorList>
            <person name="Corre E."/>
            <person name="Pelletier E."/>
            <person name="Niang G."/>
            <person name="Scheremetjew M."/>
            <person name="Finn R."/>
            <person name="Kale V."/>
            <person name="Holt S."/>
            <person name="Cochrane G."/>
            <person name="Meng A."/>
            <person name="Brown T."/>
            <person name="Cohen L."/>
        </authorList>
    </citation>
    <scope>NUCLEOTIDE SEQUENCE</scope>
    <source>
        <strain evidence="3">CCMP3328</strain>
    </source>
</reference>
<feature type="compositionally biased region" description="Polar residues" evidence="1">
    <location>
        <begin position="90"/>
        <end position="102"/>
    </location>
</feature>
<sequence>MKPSLLLTTSLVCHLACVANAAILMNPDERAADVESPETTTRKLRKLIDNNTMIVKGEKKQRQRTRKLSKSNKEDSESSTLKEGTKDSTTEAAESDQQTPSAGSDDSDEDSDEDTTRDNSEDEDMVYSRSTKSPKTSKSSKTSKSGSSGSGSGDSSDPTTPEVPIFMMFNGYVDTSMLHSPVSPDPEAGDAFLPGTTYVFANERLFNVFDGEVLGQEGRLQGQCIRTDANPPSDADNYEGRGYCQWTLEFYEAMSDPPEIIATLSAEGPVSNDDSSKLVVTSGSGGLFGVTGDVIVIPSAVDDGGLSDADRDFLDLPNDDGFELRIEVAVMPRFDLEGEMMS</sequence>
<feature type="compositionally biased region" description="Basic residues" evidence="1">
    <location>
        <begin position="59"/>
        <end position="70"/>
    </location>
</feature>
<protein>
    <recommendedName>
        <fullName evidence="4">Peptidylprolyl isomerase</fullName>
    </recommendedName>
</protein>
<dbReference type="EMBL" id="HBEF01007179">
    <property type="protein sequence ID" value="CAD8332385.1"/>
    <property type="molecule type" value="Transcribed_RNA"/>
</dbReference>
<evidence type="ECO:0000256" key="1">
    <source>
        <dbReference type="SAM" id="MobiDB-lite"/>
    </source>
</evidence>
<organism evidence="3">
    <name type="scientific">Craspedostauros australis</name>
    <dbReference type="NCBI Taxonomy" id="1486917"/>
    <lineage>
        <taxon>Eukaryota</taxon>
        <taxon>Sar</taxon>
        <taxon>Stramenopiles</taxon>
        <taxon>Ochrophyta</taxon>
        <taxon>Bacillariophyta</taxon>
        <taxon>Bacillariophyceae</taxon>
        <taxon>Bacillariophycidae</taxon>
        <taxon>Naviculales</taxon>
        <taxon>Naviculaceae</taxon>
        <taxon>Craspedostauros</taxon>
    </lineage>
</organism>
<evidence type="ECO:0008006" key="4">
    <source>
        <dbReference type="Google" id="ProtNLM"/>
    </source>
</evidence>
<accession>A0A7R9WR86</accession>
<feature type="chain" id="PRO_5030856609" description="Peptidylprolyl isomerase" evidence="2">
    <location>
        <begin position="22"/>
        <end position="342"/>
    </location>
</feature>
<feature type="signal peptide" evidence="2">
    <location>
        <begin position="1"/>
        <end position="21"/>
    </location>
</feature>